<dbReference type="AlphaFoldDB" id="N4WM87"/>
<dbReference type="Pfam" id="PF00188">
    <property type="entry name" value="CAP"/>
    <property type="match status" value="1"/>
</dbReference>
<dbReference type="PROSITE" id="PS51257">
    <property type="entry name" value="PROKAR_LIPOPROTEIN"/>
    <property type="match status" value="1"/>
</dbReference>
<dbReference type="InterPro" id="IPR035940">
    <property type="entry name" value="CAP_sf"/>
</dbReference>
<dbReference type="EMBL" id="APML01000087">
    <property type="protein sequence ID" value="ENH95610.1"/>
    <property type="molecule type" value="Genomic_DNA"/>
</dbReference>
<sequence>MKKMLILCMSLLFVLVLTACNQNTADPENNDVEPQNVGFNSENNDQTNPNQGQNDDQFRVPVDPGREQNIFEGDRGQGSLQWNRQNNPDGDQNGDMNRNGNTNNNQNRNQNNNQNAGGNNQADSNQGNNQQTPNAGGDVGQFQEEVVRLTNQERKNNGASELKIDQELMGVAQMKSEDMAENNYFSHTSPTYGSPFDMLRSNGIDYSKASENIAAGQQSAKDVVDSWMNSKGHRRNLLDPEVTHIGVGYTSNGDYWTQLFIKK</sequence>
<dbReference type="PATRIC" id="fig|1308866.3.peg.3055"/>
<dbReference type="CDD" id="cd05379">
    <property type="entry name" value="CAP_bacterial"/>
    <property type="match status" value="1"/>
</dbReference>
<organism evidence="4 5">
    <name type="scientific">Gracilibacillus halophilus YIM-C55.5</name>
    <dbReference type="NCBI Taxonomy" id="1308866"/>
    <lineage>
        <taxon>Bacteria</taxon>
        <taxon>Bacillati</taxon>
        <taxon>Bacillota</taxon>
        <taxon>Bacilli</taxon>
        <taxon>Bacillales</taxon>
        <taxon>Bacillaceae</taxon>
        <taxon>Gracilibacillus</taxon>
    </lineage>
</organism>
<reference evidence="4 5" key="1">
    <citation type="submission" date="2013-03" db="EMBL/GenBank/DDBJ databases">
        <title>Draft genome sequence of Gracibacillus halophilus YIM-C55.5, a moderately halophilic and thermophilic organism from the Xiaochaidamu salt lake.</title>
        <authorList>
            <person name="Sugumar T."/>
            <person name="Polireddy D.R."/>
            <person name="Antony A."/>
            <person name="Madhava Y.R."/>
            <person name="Sivakumar N."/>
        </authorList>
    </citation>
    <scope>NUCLEOTIDE SEQUENCE [LARGE SCALE GENOMIC DNA]</scope>
    <source>
        <strain evidence="4 5">YIM-C55.5</strain>
    </source>
</reference>
<comment type="caution">
    <text evidence="4">The sequence shown here is derived from an EMBL/GenBank/DDBJ whole genome shotgun (WGS) entry which is preliminary data.</text>
</comment>
<dbReference type="PANTHER" id="PTHR31157:SF1">
    <property type="entry name" value="SCP DOMAIN-CONTAINING PROTEIN"/>
    <property type="match status" value="1"/>
</dbReference>
<dbReference type="PANTHER" id="PTHR31157">
    <property type="entry name" value="SCP DOMAIN-CONTAINING PROTEIN"/>
    <property type="match status" value="1"/>
</dbReference>
<proteinExistence type="predicted"/>
<keyword evidence="2" id="KW-0732">Signal</keyword>
<protein>
    <recommendedName>
        <fullName evidence="3">SCP domain-containing protein</fullName>
    </recommendedName>
</protein>
<dbReference type="InterPro" id="IPR014044">
    <property type="entry name" value="CAP_dom"/>
</dbReference>
<evidence type="ECO:0000256" key="1">
    <source>
        <dbReference type="SAM" id="MobiDB-lite"/>
    </source>
</evidence>
<dbReference type="SUPFAM" id="SSF55797">
    <property type="entry name" value="PR-1-like"/>
    <property type="match status" value="1"/>
</dbReference>
<accession>N4WM87</accession>
<name>N4WM87_9BACI</name>
<feature type="region of interest" description="Disordered" evidence="1">
    <location>
        <begin position="26"/>
        <end position="138"/>
    </location>
</feature>
<evidence type="ECO:0000313" key="4">
    <source>
        <dbReference type="EMBL" id="ENH95610.1"/>
    </source>
</evidence>
<evidence type="ECO:0000259" key="3">
    <source>
        <dbReference type="Pfam" id="PF00188"/>
    </source>
</evidence>
<feature type="chain" id="PRO_5038631830" description="SCP domain-containing protein" evidence="2">
    <location>
        <begin position="20"/>
        <end position="263"/>
    </location>
</feature>
<gene>
    <name evidence="4" type="ORF">J416_15192</name>
</gene>
<feature type="compositionally biased region" description="Polar residues" evidence="1">
    <location>
        <begin position="78"/>
        <end position="90"/>
    </location>
</feature>
<dbReference type="eggNOG" id="COG2340">
    <property type="taxonomic scope" value="Bacteria"/>
</dbReference>
<dbReference type="Proteomes" id="UP000012283">
    <property type="component" value="Unassembled WGS sequence"/>
</dbReference>
<keyword evidence="5" id="KW-1185">Reference proteome</keyword>
<feature type="compositionally biased region" description="Low complexity" evidence="1">
    <location>
        <begin position="93"/>
        <end position="131"/>
    </location>
</feature>
<feature type="signal peptide" evidence="2">
    <location>
        <begin position="1"/>
        <end position="19"/>
    </location>
</feature>
<feature type="domain" description="SCP" evidence="3">
    <location>
        <begin position="148"/>
        <end position="259"/>
    </location>
</feature>
<evidence type="ECO:0000256" key="2">
    <source>
        <dbReference type="SAM" id="SignalP"/>
    </source>
</evidence>
<feature type="compositionally biased region" description="Polar residues" evidence="1">
    <location>
        <begin position="37"/>
        <end position="55"/>
    </location>
</feature>
<dbReference type="RefSeq" id="WP_003474716.1">
    <property type="nucleotide sequence ID" value="NZ_APML01000087.1"/>
</dbReference>
<dbReference type="OrthoDB" id="9783944at2"/>
<dbReference type="Gene3D" id="3.40.33.10">
    <property type="entry name" value="CAP"/>
    <property type="match status" value="1"/>
</dbReference>
<dbReference type="STRING" id="1308866.J416_15192"/>
<evidence type="ECO:0000313" key="5">
    <source>
        <dbReference type="Proteomes" id="UP000012283"/>
    </source>
</evidence>